<dbReference type="RefSeq" id="XP_002911501.1">
    <property type="nucleotide sequence ID" value="XM_002911455.1"/>
</dbReference>
<reference evidence="1 2" key="1">
    <citation type="journal article" date="2010" name="Proc. Natl. Acad. Sci. U.S.A.">
        <title>Insights into evolution of multicellular fungi from the assembled chromosomes of the mushroom Coprinopsis cinerea (Coprinus cinereus).</title>
        <authorList>
            <person name="Stajich J.E."/>
            <person name="Wilke S.K."/>
            <person name="Ahren D."/>
            <person name="Au C.H."/>
            <person name="Birren B.W."/>
            <person name="Borodovsky M."/>
            <person name="Burns C."/>
            <person name="Canback B."/>
            <person name="Casselton L.A."/>
            <person name="Cheng C.K."/>
            <person name="Deng J."/>
            <person name="Dietrich F.S."/>
            <person name="Fargo D.C."/>
            <person name="Farman M.L."/>
            <person name="Gathman A.C."/>
            <person name="Goldberg J."/>
            <person name="Guigo R."/>
            <person name="Hoegger P.J."/>
            <person name="Hooker J.B."/>
            <person name="Huggins A."/>
            <person name="James T.Y."/>
            <person name="Kamada T."/>
            <person name="Kilaru S."/>
            <person name="Kodira C."/>
            <person name="Kues U."/>
            <person name="Kupfer D."/>
            <person name="Kwan H.S."/>
            <person name="Lomsadze A."/>
            <person name="Li W."/>
            <person name="Lilly W.W."/>
            <person name="Ma L.J."/>
            <person name="Mackey A.J."/>
            <person name="Manning G."/>
            <person name="Martin F."/>
            <person name="Muraguchi H."/>
            <person name="Natvig D.O."/>
            <person name="Palmerini H."/>
            <person name="Ramesh M.A."/>
            <person name="Rehmeyer C.J."/>
            <person name="Roe B.A."/>
            <person name="Shenoy N."/>
            <person name="Stanke M."/>
            <person name="Ter-Hovhannisyan V."/>
            <person name="Tunlid A."/>
            <person name="Velagapudi R."/>
            <person name="Vision T.J."/>
            <person name="Zeng Q."/>
            <person name="Zolan M.E."/>
            <person name="Pukkila P.J."/>
        </authorList>
    </citation>
    <scope>NUCLEOTIDE SEQUENCE [LARGE SCALE GENOMIC DNA]</scope>
    <source>
        <strain evidence="2">Okayama-7 / 130 / ATCC MYA-4618 / FGSC 9003</strain>
    </source>
</reference>
<sequence length="158" mass="17674">MSIMRTVEESHFFIVFTERRCRTECRISKRFAVERALVVAQDSGYEAEGPFPCGQSERLPVRRGTQISGDGTGSRWRPPVWQKGCVAFKVNSEAHDLIPDDHSAHRRGVGAPTHPCTLNSSCFWKNAVTIGLLEPRLGEPMNVVKLLQMLRALLAKLA</sequence>
<dbReference type="VEuPathDB" id="FungiDB:CC1G_14499"/>
<dbReference type="EMBL" id="AACS02000004">
    <property type="protein sequence ID" value="EFI28007.1"/>
    <property type="molecule type" value="Genomic_DNA"/>
</dbReference>
<keyword evidence="2" id="KW-1185">Reference proteome</keyword>
<accession>D6RLV9</accession>
<gene>
    <name evidence="1" type="ORF">CC1G_14499</name>
</gene>
<name>D6RLV9_COPC7</name>
<protein>
    <submittedName>
        <fullName evidence="1">Uncharacterized protein</fullName>
    </submittedName>
</protein>
<dbReference type="AlphaFoldDB" id="D6RLV9"/>
<proteinExistence type="predicted"/>
<dbReference type="GeneID" id="9378731"/>
<dbReference type="InParanoid" id="D6RLV9"/>
<evidence type="ECO:0000313" key="1">
    <source>
        <dbReference type="EMBL" id="EFI28007.1"/>
    </source>
</evidence>
<dbReference type="KEGG" id="cci:CC1G_14499"/>
<dbReference type="HOGENOM" id="CLU_1669302_0_0_1"/>
<dbReference type="Proteomes" id="UP000001861">
    <property type="component" value="Unassembled WGS sequence"/>
</dbReference>
<evidence type="ECO:0000313" key="2">
    <source>
        <dbReference type="Proteomes" id="UP000001861"/>
    </source>
</evidence>
<comment type="caution">
    <text evidence="1">The sequence shown here is derived from an EMBL/GenBank/DDBJ whole genome shotgun (WGS) entry which is preliminary data.</text>
</comment>
<organism evidence="1 2">
    <name type="scientific">Coprinopsis cinerea (strain Okayama-7 / 130 / ATCC MYA-4618 / FGSC 9003)</name>
    <name type="common">Inky cap fungus</name>
    <name type="synonym">Hormographiella aspergillata</name>
    <dbReference type="NCBI Taxonomy" id="240176"/>
    <lineage>
        <taxon>Eukaryota</taxon>
        <taxon>Fungi</taxon>
        <taxon>Dikarya</taxon>
        <taxon>Basidiomycota</taxon>
        <taxon>Agaricomycotina</taxon>
        <taxon>Agaricomycetes</taxon>
        <taxon>Agaricomycetidae</taxon>
        <taxon>Agaricales</taxon>
        <taxon>Agaricineae</taxon>
        <taxon>Psathyrellaceae</taxon>
        <taxon>Coprinopsis</taxon>
    </lineage>
</organism>